<proteinExistence type="predicted"/>
<sequence>MDQEVILSVNADWNTWYLYIYLKAEAEGIWEYIDPDGHQTLEPVGERPDPPAIPDKTLEGDAFEKAYDTFRMRKDIYMFLSNHWMDKHEDFEEKNTKLAAINELIYKTAFRHRSLFNETGEEKREEARPTVAVDGQVLVPPPRVGSARARLIALRQRLEPSSWETRARARALYFQSLS</sequence>
<keyword evidence="2" id="KW-1185">Reference proteome</keyword>
<protein>
    <submittedName>
        <fullName evidence="1">Uncharacterized protein</fullName>
    </submittedName>
</protein>
<reference evidence="1 2" key="1">
    <citation type="submission" date="2019-06" db="EMBL/GenBank/DDBJ databases">
        <title>Draft genome sequence of the filamentous fungus Phialemoniopsis curvata isolated from diesel fuel.</title>
        <authorList>
            <person name="Varaljay V.A."/>
            <person name="Lyon W.J."/>
            <person name="Crouch A.L."/>
            <person name="Drake C.E."/>
            <person name="Hollomon J.M."/>
            <person name="Nadeau L.J."/>
            <person name="Nunn H.S."/>
            <person name="Stevenson B.S."/>
            <person name="Bojanowski C.L."/>
            <person name="Crookes-Goodson W.J."/>
        </authorList>
    </citation>
    <scope>NUCLEOTIDE SEQUENCE [LARGE SCALE GENOMIC DNA]</scope>
    <source>
        <strain evidence="1 2">D216</strain>
    </source>
</reference>
<evidence type="ECO:0000313" key="1">
    <source>
        <dbReference type="EMBL" id="TPX15561.1"/>
    </source>
</evidence>
<accession>A0A507BF27</accession>
<evidence type="ECO:0000313" key="2">
    <source>
        <dbReference type="Proteomes" id="UP000319257"/>
    </source>
</evidence>
<dbReference type="InParanoid" id="A0A507BF27"/>
<dbReference type="AlphaFoldDB" id="A0A507BF27"/>
<comment type="caution">
    <text evidence="1">The sequence shown here is derived from an EMBL/GenBank/DDBJ whole genome shotgun (WGS) entry which is preliminary data.</text>
</comment>
<dbReference type="EMBL" id="SKBQ01000020">
    <property type="protein sequence ID" value="TPX15561.1"/>
    <property type="molecule type" value="Genomic_DNA"/>
</dbReference>
<dbReference type="Proteomes" id="UP000319257">
    <property type="component" value="Unassembled WGS sequence"/>
</dbReference>
<name>A0A507BF27_9PEZI</name>
<organism evidence="1 2">
    <name type="scientific">Thyridium curvatum</name>
    <dbReference type="NCBI Taxonomy" id="1093900"/>
    <lineage>
        <taxon>Eukaryota</taxon>
        <taxon>Fungi</taxon>
        <taxon>Dikarya</taxon>
        <taxon>Ascomycota</taxon>
        <taxon>Pezizomycotina</taxon>
        <taxon>Sordariomycetes</taxon>
        <taxon>Sordariomycetidae</taxon>
        <taxon>Thyridiales</taxon>
        <taxon>Thyridiaceae</taxon>
        <taxon>Thyridium</taxon>
    </lineage>
</organism>
<dbReference type="GeneID" id="41971706"/>
<gene>
    <name evidence="1" type="ORF">E0L32_004259</name>
</gene>
<dbReference type="RefSeq" id="XP_030997272.1">
    <property type="nucleotide sequence ID" value="XM_031138650.1"/>
</dbReference>